<reference evidence="1" key="1">
    <citation type="submission" date="2019-03" db="EMBL/GenBank/DDBJ databases">
        <title>Genome sequencing and reference-guided assembly of Black Bengal Goat (Capra hircus).</title>
        <authorList>
            <person name="Siddiki A.Z."/>
            <person name="Baten A."/>
            <person name="Billah M."/>
            <person name="Alam M.A.U."/>
            <person name="Shawrob K.S.M."/>
            <person name="Saha S."/>
            <person name="Chowdhury M."/>
            <person name="Rahman A.H."/>
            <person name="Stear M."/>
            <person name="Miah G."/>
            <person name="Das G.B."/>
            <person name="Hossain M.M."/>
            <person name="Kumkum M."/>
            <person name="Islam M.S."/>
            <person name="Mollah A.M."/>
            <person name="Ahsan A."/>
            <person name="Tusar F."/>
            <person name="Khan M.K.I."/>
        </authorList>
    </citation>
    <scope>NUCLEOTIDE SEQUENCE [LARGE SCALE GENOMIC DNA]</scope>
</reference>
<reference evidence="1" key="2">
    <citation type="submission" date="2025-08" db="UniProtKB">
        <authorList>
            <consortium name="Ensembl"/>
        </authorList>
    </citation>
    <scope>IDENTIFICATION</scope>
</reference>
<organism evidence="1">
    <name type="scientific">Capra hircus</name>
    <name type="common">Goat</name>
    <dbReference type="NCBI Taxonomy" id="9925"/>
    <lineage>
        <taxon>Eukaryota</taxon>
        <taxon>Metazoa</taxon>
        <taxon>Chordata</taxon>
        <taxon>Craniata</taxon>
        <taxon>Vertebrata</taxon>
        <taxon>Euteleostomi</taxon>
        <taxon>Mammalia</taxon>
        <taxon>Eutheria</taxon>
        <taxon>Laurasiatheria</taxon>
        <taxon>Artiodactyla</taxon>
        <taxon>Ruminantia</taxon>
        <taxon>Pecora</taxon>
        <taxon>Bovidae</taxon>
        <taxon>Caprinae</taxon>
        <taxon>Capra</taxon>
    </lineage>
</organism>
<sequence length="116" mass="13253">MSGNKGRGHAAYTFNIEAVGFSRGEKLLEVLLKPPPLFLDTDYKPVPLKKGESEDYMLALKQELRETAVTLLFITTDVRKERKILMNWIYRHTHSVDLKYLGIILNITKATNCESV</sequence>
<name>A0A8C2NGR4_CAPHI</name>
<accession>A0A8C2NGR4</accession>
<proteinExistence type="predicted"/>
<evidence type="ECO:0000313" key="1">
    <source>
        <dbReference type="Ensembl" id="ENSCHIP00010004931.1"/>
    </source>
</evidence>
<dbReference type="Ensembl" id="ENSCHIT00010006848.1">
    <property type="protein sequence ID" value="ENSCHIP00010004931.1"/>
    <property type="gene ID" value="ENSCHIG00010003532.1"/>
</dbReference>
<protein>
    <submittedName>
        <fullName evidence="1">Uncharacterized protein</fullName>
    </submittedName>
</protein>
<dbReference type="AlphaFoldDB" id="A0A8C2NGR4"/>